<dbReference type="EMBL" id="KL142416">
    <property type="protein sequence ID" value="KDR67293.1"/>
    <property type="molecule type" value="Genomic_DNA"/>
</dbReference>
<feature type="transmembrane region" description="Helical" evidence="1">
    <location>
        <begin position="17"/>
        <end position="36"/>
    </location>
</feature>
<dbReference type="HOGENOM" id="CLU_2498038_0_0_1"/>
<dbReference type="Pfam" id="PF20151">
    <property type="entry name" value="DUF6533"/>
    <property type="match status" value="1"/>
</dbReference>
<name>A0A067SKJ0_GALM3</name>
<keyword evidence="4" id="KW-1185">Reference proteome</keyword>
<protein>
    <recommendedName>
        <fullName evidence="2">DUF6533 domain-containing protein</fullName>
    </recommendedName>
</protein>
<organism evidence="3 4">
    <name type="scientific">Galerina marginata (strain CBS 339.88)</name>
    <dbReference type="NCBI Taxonomy" id="685588"/>
    <lineage>
        <taxon>Eukaryota</taxon>
        <taxon>Fungi</taxon>
        <taxon>Dikarya</taxon>
        <taxon>Basidiomycota</taxon>
        <taxon>Agaricomycotina</taxon>
        <taxon>Agaricomycetes</taxon>
        <taxon>Agaricomycetidae</taxon>
        <taxon>Agaricales</taxon>
        <taxon>Agaricineae</taxon>
        <taxon>Strophariaceae</taxon>
        <taxon>Galerina</taxon>
    </lineage>
</organism>
<keyword evidence="1" id="KW-1133">Transmembrane helix</keyword>
<evidence type="ECO:0000256" key="1">
    <source>
        <dbReference type="SAM" id="Phobius"/>
    </source>
</evidence>
<dbReference type="OrthoDB" id="3251775at2759"/>
<keyword evidence="1" id="KW-0812">Transmembrane</keyword>
<dbReference type="AlphaFoldDB" id="A0A067SKJ0"/>
<feature type="domain" description="DUF6533" evidence="2">
    <location>
        <begin position="27"/>
        <end position="69"/>
    </location>
</feature>
<sequence>MPISTSTPSLVLDFEKLNRFIMCLISTVTAIIIVIYDHLITLDREIIFIWAGKWTFAKLLFLANRYWVLSGAMFSIYGAALALAPY</sequence>
<evidence type="ECO:0000313" key="3">
    <source>
        <dbReference type="EMBL" id="KDR67293.1"/>
    </source>
</evidence>
<evidence type="ECO:0000313" key="4">
    <source>
        <dbReference type="Proteomes" id="UP000027222"/>
    </source>
</evidence>
<gene>
    <name evidence="3" type="ORF">GALMADRAFT_147284</name>
</gene>
<accession>A0A067SKJ0</accession>
<keyword evidence="1" id="KW-0472">Membrane</keyword>
<dbReference type="Proteomes" id="UP000027222">
    <property type="component" value="Unassembled WGS sequence"/>
</dbReference>
<evidence type="ECO:0000259" key="2">
    <source>
        <dbReference type="Pfam" id="PF20151"/>
    </source>
</evidence>
<reference evidence="4" key="1">
    <citation type="journal article" date="2014" name="Proc. Natl. Acad. Sci. U.S.A.">
        <title>Extensive sampling of basidiomycete genomes demonstrates inadequacy of the white-rot/brown-rot paradigm for wood decay fungi.</title>
        <authorList>
            <person name="Riley R."/>
            <person name="Salamov A.A."/>
            <person name="Brown D.W."/>
            <person name="Nagy L.G."/>
            <person name="Floudas D."/>
            <person name="Held B.W."/>
            <person name="Levasseur A."/>
            <person name="Lombard V."/>
            <person name="Morin E."/>
            <person name="Otillar R."/>
            <person name="Lindquist E.A."/>
            <person name="Sun H."/>
            <person name="LaButti K.M."/>
            <person name="Schmutz J."/>
            <person name="Jabbour D."/>
            <person name="Luo H."/>
            <person name="Baker S.E."/>
            <person name="Pisabarro A.G."/>
            <person name="Walton J.D."/>
            <person name="Blanchette R.A."/>
            <person name="Henrissat B."/>
            <person name="Martin F."/>
            <person name="Cullen D."/>
            <person name="Hibbett D.S."/>
            <person name="Grigoriev I.V."/>
        </authorList>
    </citation>
    <scope>NUCLEOTIDE SEQUENCE [LARGE SCALE GENOMIC DNA]</scope>
    <source>
        <strain evidence="4">CBS 339.88</strain>
    </source>
</reference>
<feature type="transmembrane region" description="Helical" evidence="1">
    <location>
        <begin position="66"/>
        <end position="84"/>
    </location>
</feature>
<dbReference type="InterPro" id="IPR045340">
    <property type="entry name" value="DUF6533"/>
</dbReference>
<proteinExistence type="predicted"/>